<dbReference type="PANTHER" id="PTHR22883:SF306">
    <property type="entry name" value="PROTEIN S-ACYLTRANSFERASE 18"/>
    <property type="match status" value="1"/>
</dbReference>
<evidence type="ECO:0000256" key="6">
    <source>
        <dbReference type="ARBA" id="ARBA00023136"/>
    </source>
</evidence>
<keyword evidence="4 8" id="KW-0812">Transmembrane</keyword>
<dbReference type="Proteomes" id="UP000623129">
    <property type="component" value="Unassembled WGS sequence"/>
</dbReference>
<dbReference type="InterPro" id="IPR001594">
    <property type="entry name" value="Palmitoyltrfase_DHHC"/>
</dbReference>
<evidence type="ECO:0000256" key="4">
    <source>
        <dbReference type="ARBA" id="ARBA00022692"/>
    </source>
</evidence>
<dbReference type="GO" id="GO:0016020">
    <property type="term" value="C:membrane"/>
    <property type="evidence" value="ECO:0007669"/>
    <property type="project" value="UniProtKB-SubCell"/>
</dbReference>
<dbReference type="Pfam" id="PF01529">
    <property type="entry name" value="DHHC"/>
    <property type="match status" value="1"/>
</dbReference>
<comment type="similarity">
    <text evidence="2 8">Belongs to the DHHC palmitoyltransferase family.</text>
</comment>
<evidence type="ECO:0000259" key="10">
    <source>
        <dbReference type="Pfam" id="PF01529"/>
    </source>
</evidence>
<gene>
    <name evidence="11" type="ORF">FCM35_KLT21324</name>
</gene>
<feature type="transmembrane region" description="Helical" evidence="8">
    <location>
        <begin position="249"/>
        <end position="278"/>
    </location>
</feature>
<dbReference type="EC" id="2.3.1.225" evidence="8"/>
<dbReference type="EMBL" id="SWLB01000009">
    <property type="protein sequence ID" value="KAF3334720.1"/>
    <property type="molecule type" value="Genomic_DNA"/>
</dbReference>
<dbReference type="OrthoDB" id="9909019at2759"/>
<feature type="transmembrane region" description="Helical" evidence="8">
    <location>
        <begin position="12"/>
        <end position="31"/>
    </location>
</feature>
<keyword evidence="7 8" id="KW-0012">Acyltransferase</keyword>
<comment type="caution">
    <text evidence="11">The sequence shown here is derived from an EMBL/GenBank/DDBJ whole genome shotgun (WGS) entry which is preliminary data.</text>
</comment>
<evidence type="ECO:0000313" key="11">
    <source>
        <dbReference type="EMBL" id="KAF3334720.1"/>
    </source>
</evidence>
<sequence length="474" mass="54631">MRRHGWQLPLHPLQFVGIGVFSFLVVDFYVFLGPYLGNRIVEITLLSLFSFLAVSVAILYIRCTATDPSDNTSAKRRKRKNPKSGNKLPKLNYKQILWHVVVRFFRRIENKLLRRFIKRNYLEEWNSNLQLDPLLPFPLVVTTDAVSPCQKDSDISFCALCDCEVKLRSKHCRTCNRCVDGFDHHCRWLNNCIGRKNYTTFILLMACVLLMLFIEGGTALAIFVRCLVNNRGIHRETEQRLHFAYPKEVLATFSILLAMFTAYSMAALGQLLFFHVILIRKGMRTYDYILAMREEAKSFDAFDDSDESSDDDSIDLDTPEKSTFCSRLLCKDSKPYESMKRLSIKVEQEPNNKENDNSSNKNTNYEINPWRLARMSREKALNAAERARERMRVLKPLPVETKQGLLMTPQPLQRSYLSSPRRRISGSPSPKPQKYRTNFDLKLMEVSGEMESHISKQVLFSVLPNGGEGQASPA</sequence>
<feature type="transmembrane region" description="Helical" evidence="8">
    <location>
        <begin position="43"/>
        <end position="61"/>
    </location>
</feature>
<evidence type="ECO:0000256" key="9">
    <source>
        <dbReference type="SAM" id="MobiDB-lite"/>
    </source>
</evidence>
<keyword evidence="6 8" id="KW-0472">Membrane</keyword>
<feature type="compositionally biased region" description="Basic and acidic residues" evidence="9">
    <location>
        <begin position="343"/>
        <end position="356"/>
    </location>
</feature>
<keyword evidence="3 8" id="KW-0808">Transferase</keyword>
<name>A0A833QX61_9POAL</name>
<evidence type="ECO:0000256" key="1">
    <source>
        <dbReference type="ARBA" id="ARBA00004141"/>
    </source>
</evidence>
<accession>A0A833QX61</accession>
<organism evidence="11 12">
    <name type="scientific">Carex littledalei</name>
    <dbReference type="NCBI Taxonomy" id="544730"/>
    <lineage>
        <taxon>Eukaryota</taxon>
        <taxon>Viridiplantae</taxon>
        <taxon>Streptophyta</taxon>
        <taxon>Embryophyta</taxon>
        <taxon>Tracheophyta</taxon>
        <taxon>Spermatophyta</taxon>
        <taxon>Magnoliopsida</taxon>
        <taxon>Liliopsida</taxon>
        <taxon>Poales</taxon>
        <taxon>Cyperaceae</taxon>
        <taxon>Cyperoideae</taxon>
        <taxon>Cariceae</taxon>
        <taxon>Carex</taxon>
        <taxon>Carex subgen. Euthyceras</taxon>
    </lineage>
</organism>
<dbReference type="GO" id="GO:0006612">
    <property type="term" value="P:protein targeting to membrane"/>
    <property type="evidence" value="ECO:0007669"/>
    <property type="project" value="TreeGrafter"/>
</dbReference>
<keyword evidence="5 8" id="KW-1133">Transmembrane helix</keyword>
<feature type="region of interest" description="Disordered" evidence="9">
    <location>
        <begin position="343"/>
        <end position="367"/>
    </location>
</feature>
<proteinExistence type="inferred from homology"/>
<dbReference type="GO" id="GO:0005794">
    <property type="term" value="C:Golgi apparatus"/>
    <property type="evidence" value="ECO:0007669"/>
    <property type="project" value="TreeGrafter"/>
</dbReference>
<dbReference type="AlphaFoldDB" id="A0A833QX61"/>
<keyword evidence="12" id="KW-1185">Reference proteome</keyword>
<evidence type="ECO:0000256" key="2">
    <source>
        <dbReference type="ARBA" id="ARBA00008574"/>
    </source>
</evidence>
<reference evidence="11" key="1">
    <citation type="submission" date="2020-01" db="EMBL/GenBank/DDBJ databases">
        <title>Genome sequence of Kobresia littledalei, the first chromosome-level genome in the family Cyperaceae.</title>
        <authorList>
            <person name="Qu G."/>
        </authorList>
    </citation>
    <scope>NUCLEOTIDE SEQUENCE</scope>
    <source>
        <strain evidence="11">C.B.Clarke</strain>
        <tissue evidence="11">Leaf</tissue>
    </source>
</reference>
<comment type="subcellular location">
    <subcellularLocation>
        <location evidence="1">Membrane</location>
        <topology evidence="1">Multi-pass membrane protein</topology>
    </subcellularLocation>
</comment>
<evidence type="ECO:0000256" key="3">
    <source>
        <dbReference type="ARBA" id="ARBA00022679"/>
    </source>
</evidence>
<feature type="region of interest" description="Disordered" evidence="9">
    <location>
        <begin position="412"/>
        <end position="437"/>
    </location>
</feature>
<feature type="domain" description="Palmitoyltransferase DHHC" evidence="10">
    <location>
        <begin position="155"/>
        <end position="289"/>
    </location>
</feature>
<dbReference type="GO" id="GO:0005783">
    <property type="term" value="C:endoplasmic reticulum"/>
    <property type="evidence" value="ECO:0007669"/>
    <property type="project" value="TreeGrafter"/>
</dbReference>
<evidence type="ECO:0000256" key="7">
    <source>
        <dbReference type="ARBA" id="ARBA00023315"/>
    </source>
</evidence>
<protein>
    <recommendedName>
        <fullName evidence="8">S-acyltransferase</fullName>
        <ecNumber evidence="8">2.3.1.225</ecNumber>
    </recommendedName>
    <alternativeName>
        <fullName evidence="8">Palmitoyltransferase</fullName>
    </alternativeName>
</protein>
<evidence type="ECO:0000256" key="8">
    <source>
        <dbReference type="RuleBase" id="RU079119"/>
    </source>
</evidence>
<comment type="catalytic activity">
    <reaction evidence="8">
        <text>L-cysteinyl-[protein] + hexadecanoyl-CoA = S-hexadecanoyl-L-cysteinyl-[protein] + CoA</text>
        <dbReference type="Rhea" id="RHEA:36683"/>
        <dbReference type="Rhea" id="RHEA-COMP:10131"/>
        <dbReference type="Rhea" id="RHEA-COMP:11032"/>
        <dbReference type="ChEBI" id="CHEBI:29950"/>
        <dbReference type="ChEBI" id="CHEBI:57287"/>
        <dbReference type="ChEBI" id="CHEBI:57379"/>
        <dbReference type="ChEBI" id="CHEBI:74151"/>
        <dbReference type="EC" id="2.3.1.225"/>
    </reaction>
</comment>
<dbReference type="PROSITE" id="PS50216">
    <property type="entry name" value="DHHC"/>
    <property type="match status" value="1"/>
</dbReference>
<comment type="domain">
    <text evidence="8">The DHHC domain is required for palmitoyltransferase activity.</text>
</comment>
<feature type="transmembrane region" description="Helical" evidence="8">
    <location>
        <begin position="201"/>
        <end position="228"/>
    </location>
</feature>
<feature type="region of interest" description="Disordered" evidence="9">
    <location>
        <begin position="69"/>
        <end position="88"/>
    </location>
</feature>
<evidence type="ECO:0000313" key="12">
    <source>
        <dbReference type="Proteomes" id="UP000623129"/>
    </source>
</evidence>
<evidence type="ECO:0000256" key="5">
    <source>
        <dbReference type="ARBA" id="ARBA00022989"/>
    </source>
</evidence>
<dbReference type="InterPro" id="IPR039859">
    <property type="entry name" value="PFA4/ZDH16/20/ERF2-like"/>
</dbReference>
<dbReference type="PANTHER" id="PTHR22883">
    <property type="entry name" value="ZINC FINGER DHHC DOMAIN CONTAINING PROTEIN"/>
    <property type="match status" value="1"/>
</dbReference>
<dbReference type="GO" id="GO:0019706">
    <property type="term" value="F:protein-cysteine S-palmitoyltransferase activity"/>
    <property type="evidence" value="ECO:0007669"/>
    <property type="project" value="UniProtKB-EC"/>
</dbReference>